<proteinExistence type="inferred from homology"/>
<dbReference type="InterPro" id="IPR031633">
    <property type="entry name" value="SLD5_C"/>
</dbReference>
<organism evidence="10 11">
    <name type="scientific">Orchesella dallaii</name>
    <dbReference type="NCBI Taxonomy" id="48710"/>
    <lineage>
        <taxon>Eukaryota</taxon>
        <taxon>Metazoa</taxon>
        <taxon>Ecdysozoa</taxon>
        <taxon>Arthropoda</taxon>
        <taxon>Hexapoda</taxon>
        <taxon>Collembola</taxon>
        <taxon>Entomobryomorpha</taxon>
        <taxon>Entomobryoidea</taxon>
        <taxon>Orchesellidae</taxon>
        <taxon>Orchesellinae</taxon>
        <taxon>Orchesella</taxon>
    </lineage>
</organism>
<evidence type="ECO:0000256" key="5">
    <source>
        <dbReference type="ARBA" id="ARBA00023242"/>
    </source>
</evidence>
<dbReference type="Pfam" id="PF16922">
    <property type="entry name" value="SLD5_C"/>
    <property type="match status" value="1"/>
</dbReference>
<accession>A0ABP1PRV5</accession>
<dbReference type="PANTHER" id="PTHR21206">
    <property type="entry name" value="SLD5 PROTEIN"/>
    <property type="match status" value="1"/>
</dbReference>
<dbReference type="SUPFAM" id="SSF160059">
    <property type="entry name" value="PriA/YqbF domain"/>
    <property type="match status" value="1"/>
</dbReference>
<keyword evidence="11" id="KW-1185">Reference proteome</keyword>
<name>A0ABP1PRV5_9HEXA</name>
<dbReference type="Pfam" id="PF05916">
    <property type="entry name" value="Sld5"/>
    <property type="match status" value="1"/>
</dbReference>
<evidence type="ECO:0000256" key="4">
    <source>
        <dbReference type="ARBA" id="ARBA00022705"/>
    </source>
</evidence>
<comment type="caution">
    <text evidence="10">The sequence shown here is derived from an EMBL/GenBank/DDBJ whole genome shotgun (WGS) entry which is preliminary data.</text>
</comment>
<comment type="function">
    <text evidence="6">The GINS complex plays an essential role in the initiation of DNA replication.</text>
</comment>
<evidence type="ECO:0000313" key="10">
    <source>
        <dbReference type="EMBL" id="CAL8074890.1"/>
    </source>
</evidence>
<dbReference type="InterPro" id="IPR038749">
    <property type="entry name" value="Sld5_GINS_A"/>
</dbReference>
<evidence type="ECO:0000259" key="9">
    <source>
        <dbReference type="Pfam" id="PF16922"/>
    </source>
</evidence>
<dbReference type="InterPro" id="IPR008591">
    <property type="entry name" value="GINS_Sld5"/>
</dbReference>
<evidence type="ECO:0000256" key="6">
    <source>
        <dbReference type="PIRNR" id="PIRNR007764"/>
    </source>
</evidence>
<feature type="region of interest" description="Disordered" evidence="7">
    <location>
        <begin position="1"/>
        <end position="37"/>
    </location>
</feature>
<evidence type="ECO:0000256" key="3">
    <source>
        <dbReference type="ARBA" id="ARBA00014804"/>
    </source>
</evidence>
<feature type="domain" description="GINS subunit" evidence="8">
    <location>
        <begin position="85"/>
        <end position="160"/>
    </location>
</feature>
<dbReference type="PIRSF" id="PIRSF007764">
    <property type="entry name" value="Sld5"/>
    <property type="match status" value="1"/>
</dbReference>
<evidence type="ECO:0000256" key="1">
    <source>
        <dbReference type="ARBA" id="ARBA00004123"/>
    </source>
</evidence>
<evidence type="ECO:0000259" key="8">
    <source>
        <dbReference type="Pfam" id="PF05916"/>
    </source>
</evidence>
<reference evidence="10 11" key="1">
    <citation type="submission" date="2024-08" db="EMBL/GenBank/DDBJ databases">
        <authorList>
            <person name="Cucini C."/>
            <person name="Frati F."/>
        </authorList>
    </citation>
    <scope>NUCLEOTIDE SEQUENCE [LARGE SCALE GENOMIC DNA]</scope>
</reference>
<dbReference type="InterPro" id="IPR021151">
    <property type="entry name" value="GINS_A"/>
</dbReference>
<keyword evidence="5 6" id="KW-0539">Nucleus</keyword>
<dbReference type="CDD" id="cd21692">
    <property type="entry name" value="GINS_B_Sld5"/>
    <property type="match status" value="1"/>
</dbReference>
<evidence type="ECO:0000313" key="11">
    <source>
        <dbReference type="Proteomes" id="UP001642540"/>
    </source>
</evidence>
<dbReference type="Gene3D" id="3.40.5.60">
    <property type="match status" value="1"/>
</dbReference>
<feature type="domain" description="DNA replication complex GINS protein SLD5 C-terminal" evidence="9">
    <location>
        <begin position="181"/>
        <end position="235"/>
    </location>
</feature>
<dbReference type="Gene3D" id="1.20.58.1030">
    <property type="match status" value="1"/>
</dbReference>
<feature type="compositionally biased region" description="Basic and acidic residues" evidence="7">
    <location>
        <begin position="1"/>
        <end position="10"/>
    </location>
</feature>
<dbReference type="CDD" id="cd11711">
    <property type="entry name" value="GINS_A_Sld5"/>
    <property type="match status" value="1"/>
</dbReference>
<dbReference type="InterPro" id="IPR036224">
    <property type="entry name" value="GINS_bundle-like_dom_sf"/>
</dbReference>
<evidence type="ECO:0000256" key="2">
    <source>
        <dbReference type="ARBA" id="ARBA00008187"/>
    </source>
</evidence>
<dbReference type="EMBL" id="CAXLJM020000007">
    <property type="protein sequence ID" value="CAL8074890.1"/>
    <property type="molecule type" value="Genomic_DNA"/>
</dbReference>
<evidence type="ECO:0000256" key="7">
    <source>
        <dbReference type="SAM" id="MobiDB-lite"/>
    </source>
</evidence>
<sequence>MAGQFERMDTENGTGGSASPDTFGRSDEEAEETVTMTPRELLTKLHTAWMNERLAPDLLPPQIEEIECMLELLRNMEVNTAKLEKKDIRLGVHKMEVDRIRYLISSYLRIRLAKIQEYCWDLQTKENTRNSQAPSLMSPEEQKFLKEYIENLESHLKNMGTQHMPRTMQALQPQTMSTSSNLDSFLFLRVSQDSSIIVDDADGREEEVSLEAGSQHIIRYRPVAKLVPSGSVDLV</sequence>
<dbReference type="PANTHER" id="PTHR21206:SF0">
    <property type="entry name" value="DNA REPLICATION COMPLEX GINS PROTEIN SLD5"/>
    <property type="match status" value="1"/>
</dbReference>
<comment type="subcellular location">
    <subcellularLocation>
        <location evidence="1 6">Nucleus</location>
    </subcellularLocation>
</comment>
<keyword evidence="4 6" id="KW-0235">DNA replication</keyword>
<gene>
    <name evidence="10" type="ORF">ODALV1_LOCUS3027</name>
</gene>
<dbReference type="Proteomes" id="UP001642540">
    <property type="component" value="Unassembled WGS sequence"/>
</dbReference>
<protein>
    <recommendedName>
        <fullName evidence="3 6">DNA replication complex GINS protein SLD5</fullName>
    </recommendedName>
</protein>
<dbReference type="SUPFAM" id="SSF158573">
    <property type="entry name" value="GINS helical bundle-like"/>
    <property type="match status" value="1"/>
</dbReference>
<comment type="similarity">
    <text evidence="2 6">Belongs to the GINS4/SLD5 family.</text>
</comment>